<dbReference type="InterPro" id="IPR043128">
    <property type="entry name" value="Rev_trsase/Diguanyl_cyclase"/>
</dbReference>
<dbReference type="RefSeq" id="WP_327789454.1">
    <property type="nucleotide sequence ID" value="NZ_JARGEQ010000104.1"/>
</dbReference>
<dbReference type="PROSITE" id="PS50883">
    <property type="entry name" value="EAL"/>
    <property type="match status" value="1"/>
</dbReference>
<dbReference type="PROSITE" id="PS50113">
    <property type="entry name" value="PAC"/>
    <property type="match status" value="2"/>
</dbReference>
<dbReference type="InterPro" id="IPR052155">
    <property type="entry name" value="Biofilm_reg_signaling"/>
</dbReference>
<evidence type="ECO:0000259" key="3">
    <source>
        <dbReference type="PROSITE" id="PS50113"/>
    </source>
</evidence>
<dbReference type="SUPFAM" id="SSF55073">
    <property type="entry name" value="Nucleotide cyclase"/>
    <property type="match status" value="1"/>
</dbReference>
<gene>
    <name evidence="6" type="ORF">PZ740_11640</name>
</gene>
<dbReference type="CDD" id="cd01949">
    <property type="entry name" value="GGDEF"/>
    <property type="match status" value="1"/>
</dbReference>
<dbReference type="AlphaFoldDB" id="A0AAP3XS73"/>
<evidence type="ECO:0000256" key="1">
    <source>
        <dbReference type="SAM" id="MobiDB-lite"/>
    </source>
</evidence>
<comment type="caution">
    <text evidence="6">The sequence shown here is derived from an EMBL/GenBank/DDBJ whole genome shotgun (WGS) entry which is preliminary data.</text>
</comment>
<dbReference type="Pfam" id="PF08447">
    <property type="entry name" value="PAS_3"/>
    <property type="match status" value="1"/>
</dbReference>
<dbReference type="InterPro" id="IPR013656">
    <property type="entry name" value="PAS_4"/>
</dbReference>
<reference evidence="6 7" key="1">
    <citation type="submission" date="2023-03" db="EMBL/GenBank/DDBJ databases">
        <title>YIM 152171 draft genome.</title>
        <authorList>
            <person name="Yang Z."/>
        </authorList>
    </citation>
    <scope>NUCLEOTIDE SEQUENCE [LARGE SCALE GENOMIC DNA]</scope>
    <source>
        <strain evidence="6 7">YIM 152171</strain>
    </source>
</reference>
<dbReference type="InterPro" id="IPR035919">
    <property type="entry name" value="EAL_sf"/>
</dbReference>
<dbReference type="PROSITE" id="PS50112">
    <property type="entry name" value="PAS"/>
    <property type="match status" value="1"/>
</dbReference>
<dbReference type="InterPro" id="IPR000700">
    <property type="entry name" value="PAS-assoc_C"/>
</dbReference>
<feature type="compositionally biased region" description="Basic and acidic residues" evidence="1">
    <location>
        <begin position="947"/>
        <end position="956"/>
    </location>
</feature>
<dbReference type="SMART" id="SM00052">
    <property type="entry name" value="EAL"/>
    <property type="match status" value="1"/>
</dbReference>
<dbReference type="SMART" id="SM00091">
    <property type="entry name" value="PAS"/>
    <property type="match status" value="4"/>
</dbReference>
<accession>A0AAP3XS73</accession>
<feature type="domain" description="PAC" evidence="3">
    <location>
        <begin position="338"/>
        <end position="390"/>
    </location>
</feature>
<dbReference type="SMART" id="SM00267">
    <property type="entry name" value="GGDEF"/>
    <property type="match status" value="1"/>
</dbReference>
<dbReference type="InterPro" id="IPR035965">
    <property type="entry name" value="PAS-like_dom_sf"/>
</dbReference>
<dbReference type="Pfam" id="PF00563">
    <property type="entry name" value="EAL"/>
    <property type="match status" value="1"/>
</dbReference>
<dbReference type="SUPFAM" id="SSF141868">
    <property type="entry name" value="EAL domain-like"/>
    <property type="match status" value="1"/>
</dbReference>
<dbReference type="Gene3D" id="3.30.70.270">
    <property type="match status" value="1"/>
</dbReference>
<dbReference type="CDD" id="cd00130">
    <property type="entry name" value="PAS"/>
    <property type="match status" value="2"/>
</dbReference>
<feature type="domain" description="PAC" evidence="3">
    <location>
        <begin position="211"/>
        <end position="263"/>
    </location>
</feature>
<dbReference type="PANTHER" id="PTHR44757:SF2">
    <property type="entry name" value="BIOFILM ARCHITECTURE MAINTENANCE PROTEIN MBAA"/>
    <property type="match status" value="1"/>
</dbReference>
<dbReference type="NCBIfam" id="TIGR00254">
    <property type="entry name" value="GGDEF"/>
    <property type="match status" value="1"/>
</dbReference>
<evidence type="ECO:0000259" key="4">
    <source>
        <dbReference type="PROSITE" id="PS50883"/>
    </source>
</evidence>
<dbReference type="Gene3D" id="3.20.20.450">
    <property type="entry name" value="EAL domain"/>
    <property type="match status" value="1"/>
</dbReference>
<feature type="domain" description="PAS" evidence="2">
    <location>
        <begin position="264"/>
        <end position="334"/>
    </location>
</feature>
<name>A0AAP3XS73_9PROT</name>
<dbReference type="PANTHER" id="PTHR44757">
    <property type="entry name" value="DIGUANYLATE CYCLASE DGCP"/>
    <property type="match status" value="1"/>
</dbReference>
<dbReference type="InterPro" id="IPR001610">
    <property type="entry name" value="PAC"/>
</dbReference>
<dbReference type="InterPro" id="IPR013655">
    <property type="entry name" value="PAS_fold_3"/>
</dbReference>
<organism evidence="6 7">
    <name type="scientific">Marinimicrococcus flavescens</name>
    <dbReference type="NCBI Taxonomy" id="3031815"/>
    <lineage>
        <taxon>Bacteria</taxon>
        <taxon>Pseudomonadati</taxon>
        <taxon>Pseudomonadota</taxon>
        <taxon>Alphaproteobacteria</taxon>
        <taxon>Geminicoccales</taxon>
        <taxon>Geminicoccaceae</taxon>
        <taxon>Marinimicrococcus</taxon>
    </lineage>
</organism>
<dbReference type="InterPro" id="IPR029787">
    <property type="entry name" value="Nucleotide_cyclase"/>
</dbReference>
<proteinExistence type="predicted"/>
<feature type="domain" description="EAL" evidence="4">
    <location>
        <begin position="692"/>
        <end position="945"/>
    </location>
</feature>
<dbReference type="InterPro" id="IPR001633">
    <property type="entry name" value="EAL_dom"/>
</dbReference>
<dbReference type="EMBL" id="JARGEQ010000104">
    <property type="protein sequence ID" value="MDF1587031.1"/>
    <property type="molecule type" value="Genomic_DNA"/>
</dbReference>
<keyword evidence="7" id="KW-1185">Reference proteome</keyword>
<protein>
    <submittedName>
        <fullName evidence="6">EAL domain-containing protein</fullName>
    </submittedName>
</protein>
<dbReference type="NCBIfam" id="TIGR00229">
    <property type="entry name" value="sensory_box"/>
    <property type="match status" value="1"/>
</dbReference>
<sequence>MLFDSVPSRVRTLIDRFGAAVFVLDVEPDGGFRFVATNRVHERHSGLLSADLEGRRLEDCLDPALVAKIGPNFVRCAAGWEAFEYEEQLDMPVGRTWWRTTLTPLLDPKGTSVVRIVGTAIEISDVTRSEQRARVKAELLEAAEALAGIGHWRHDLESGELVWSAEMLRIHGLAPDDPPPSLEQMMAFYHPEDRAQLARHMAHAGEGGASFTFELRLLDDGSGERWVRGIGHREARAEGQPAALFGVLRDITEERRREAALVESEARFRRLYDATPAMLLSVDAQYRLVAASDHWLARMGYARDEVLGRPIMAFVTEASFARNRDRILDALREDGAVRGVECEFLRKDGRIVEVVLSTVAERDEEGSITGCLTVLVDISGRKEAERALARTQQMLTDAIECMGDAFTLFDKDGRLLIFNQRLKEIYPLIGDLLVPGASYEELVRAMVERGQYRMAEDELEGWVEEQVTRHQDCPQDFEIHLSDGRWIQISTRRTSEGGVVSTRRDVTHRKQMEFAIAHMAMHDGLTDLPNRSMFREELERVLARAGRERSSFAVLMGDLDGFKAVNDSLGHATGDRLLIEVGRRLMSGLRAGDMVARLGGDEFAILAFALDGDRGFGALADRLVDLFRSPFEIDGQSITAGLSLGVAVYPDHAADAEQLLINADTALYAAKRAGRHGWRAFERGMAANAEATASLELALRKAIAQDELLLHYQPILDLQTEQPIGAEALLRWRHPSRGLLAAGAFLPAADRRPVIMSITRWTIAQALRQQKAWREENGLELSVWVNLAARSFRWDGLVEVVEEELRCSGVAPERLVLEITEGSFADLFHAEGQIAALQRMGIRIALDDFGAGHSSLARLRDVTVDVLKIDRSFVANLAANGRDDAIVHTIIALGATLDLATLAEGIETQAQCDMLRELGCPWGQGYHFARPMPAADFLSWAQERARRDRPARHGRDAQTSMTSLPKWPARSMAR</sequence>
<dbReference type="InterPro" id="IPR000014">
    <property type="entry name" value="PAS"/>
</dbReference>
<evidence type="ECO:0000259" key="2">
    <source>
        <dbReference type="PROSITE" id="PS50112"/>
    </source>
</evidence>
<dbReference type="SMART" id="SM00086">
    <property type="entry name" value="PAC"/>
    <property type="match status" value="2"/>
</dbReference>
<dbReference type="Pfam" id="PF12860">
    <property type="entry name" value="PAS_7"/>
    <property type="match status" value="1"/>
</dbReference>
<dbReference type="Gene3D" id="3.30.450.20">
    <property type="entry name" value="PAS domain"/>
    <property type="match status" value="4"/>
</dbReference>
<dbReference type="CDD" id="cd01948">
    <property type="entry name" value="EAL"/>
    <property type="match status" value="1"/>
</dbReference>
<dbReference type="Pfam" id="PF13426">
    <property type="entry name" value="PAS_9"/>
    <property type="match status" value="1"/>
</dbReference>
<dbReference type="Gene3D" id="2.10.70.100">
    <property type="match status" value="1"/>
</dbReference>
<dbReference type="Proteomes" id="UP001301140">
    <property type="component" value="Unassembled WGS sequence"/>
</dbReference>
<dbReference type="PROSITE" id="PS50887">
    <property type="entry name" value="GGDEF"/>
    <property type="match status" value="1"/>
</dbReference>
<dbReference type="SUPFAM" id="SSF55785">
    <property type="entry name" value="PYP-like sensor domain (PAS domain)"/>
    <property type="match status" value="4"/>
</dbReference>
<dbReference type="Pfam" id="PF00990">
    <property type="entry name" value="GGDEF"/>
    <property type="match status" value="1"/>
</dbReference>
<dbReference type="InterPro" id="IPR000160">
    <property type="entry name" value="GGDEF_dom"/>
</dbReference>
<feature type="domain" description="GGDEF" evidence="5">
    <location>
        <begin position="550"/>
        <end position="683"/>
    </location>
</feature>
<evidence type="ECO:0000259" key="5">
    <source>
        <dbReference type="PROSITE" id="PS50887"/>
    </source>
</evidence>
<evidence type="ECO:0000313" key="7">
    <source>
        <dbReference type="Proteomes" id="UP001301140"/>
    </source>
</evidence>
<evidence type="ECO:0000313" key="6">
    <source>
        <dbReference type="EMBL" id="MDF1587031.1"/>
    </source>
</evidence>
<feature type="region of interest" description="Disordered" evidence="1">
    <location>
        <begin position="947"/>
        <end position="974"/>
    </location>
</feature>
<dbReference type="Pfam" id="PF08448">
    <property type="entry name" value="PAS_4"/>
    <property type="match status" value="1"/>
</dbReference>